<feature type="repeat" description="ANK" evidence="3">
    <location>
        <begin position="271"/>
        <end position="303"/>
    </location>
</feature>
<evidence type="ECO:0000256" key="2">
    <source>
        <dbReference type="ARBA" id="ARBA00023043"/>
    </source>
</evidence>
<dbReference type="Pfam" id="PF07525">
    <property type="entry name" value="SOCS_box"/>
    <property type="match status" value="1"/>
</dbReference>
<feature type="repeat" description="ANK" evidence="3">
    <location>
        <begin position="413"/>
        <end position="445"/>
    </location>
</feature>
<protein>
    <submittedName>
        <fullName evidence="5">DgyrCDS7301</fullName>
    </submittedName>
</protein>
<name>A0A7I8VQM3_9ANNE</name>
<dbReference type="PRINTS" id="PR01415">
    <property type="entry name" value="ANKYRIN"/>
</dbReference>
<evidence type="ECO:0000313" key="5">
    <source>
        <dbReference type="EMBL" id="CAD5118617.1"/>
    </source>
</evidence>
<dbReference type="GO" id="GO:0035556">
    <property type="term" value="P:intracellular signal transduction"/>
    <property type="evidence" value="ECO:0007669"/>
    <property type="project" value="InterPro"/>
</dbReference>
<dbReference type="SUPFAM" id="SSF48403">
    <property type="entry name" value="Ankyrin repeat"/>
    <property type="match status" value="2"/>
</dbReference>
<dbReference type="EMBL" id="CAJFCJ010000009">
    <property type="protein sequence ID" value="CAD5118617.1"/>
    <property type="molecule type" value="Genomic_DNA"/>
</dbReference>
<feature type="repeat" description="ANK" evidence="3">
    <location>
        <begin position="579"/>
        <end position="611"/>
    </location>
</feature>
<evidence type="ECO:0000256" key="3">
    <source>
        <dbReference type="PROSITE-ProRule" id="PRU00023"/>
    </source>
</evidence>
<dbReference type="InterPro" id="IPR036036">
    <property type="entry name" value="SOCS_box-like_dom_sf"/>
</dbReference>
<dbReference type="InterPro" id="IPR036770">
    <property type="entry name" value="Ankyrin_rpt-contain_sf"/>
</dbReference>
<dbReference type="Proteomes" id="UP000549394">
    <property type="component" value="Unassembled WGS sequence"/>
</dbReference>
<feature type="repeat" description="ANK" evidence="3">
    <location>
        <begin position="189"/>
        <end position="221"/>
    </location>
</feature>
<dbReference type="SMART" id="SM00969">
    <property type="entry name" value="SOCS_box"/>
    <property type="match status" value="1"/>
</dbReference>
<dbReference type="OrthoDB" id="6080827at2759"/>
<evidence type="ECO:0000256" key="1">
    <source>
        <dbReference type="ARBA" id="ARBA00022737"/>
    </source>
</evidence>
<keyword evidence="2 3" id="KW-0040">ANK repeat</keyword>
<dbReference type="InterPro" id="IPR002110">
    <property type="entry name" value="Ankyrin_rpt"/>
</dbReference>
<dbReference type="PROSITE" id="PS50225">
    <property type="entry name" value="SOCS"/>
    <property type="match status" value="1"/>
</dbReference>
<feature type="repeat" description="ANK" evidence="3">
    <location>
        <begin position="446"/>
        <end position="478"/>
    </location>
</feature>
<organism evidence="5 6">
    <name type="scientific">Dimorphilus gyrociliatus</name>
    <dbReference type="NCBI Taxonomy" id="2664684"/>
    <lineage>
        <taxon>Eukaryota</taxon>
        <taxon>Metazoa</taxon>
        <taxon>Spiralia</taxon>
        <taxon>Lophotrochozoa</taxon>
        <taxon>Annelida</taxon>
        <taxon>Polychaeta</taxon>
        <taxon>Polychaeta incertae sedis</taxon>
        <taxon>Dinophilidae</taxon>
        <taxon>Dimorphilus</taxon>
    </lineage>
</organism>
<comment type="caution">
    <text evidence="5">The sequence shown here is derived from an EMBL/GenBank/DDBJ whole genome shotgun (WGS) entry which is preliminary data.</text>
</comment>
<dbReference type="CDD" id="cd03716">
    <property type="entry name" value="SOCS_ASB_like"/>
    <property type="match status" value="1"/>
</dbReference>
<dbReference type="PROSITE" id="PS50297">
    <property type="entry name" value="ANK_REP_REGION"/>
    <property type="match status" value="6"/>
</dbReference>
<dbReference type="SUPFAM" id="SSF158235">
    <property type="entry name" value="SOCS box-like"/>
    <property type="match status" value="1"/>
</dbReference>
<feature type="repeat" description="ANK" evidence="3">
    <location>
        <begin position="546"/>
        <end position="578"/>
    </location>
</feature>
<gene>
    <name evidence="5" type="ORF">DGYR_LOCUS6968</name>
</gene>
<dbReference type="SMART" id="SM00248">
    <property type="entry name" value="ANK"/>
    <property type="match status" value="14"/>
</dbReference>
<dbReference type="PANTHER" id="PTHR24171">
    <property type="entry name" value="ANKYRIN REPEAT DOMAIN-CONTAINING PROTEIN 39-RELATED"/>
    <property type="match status" value="1"/>
</dbReference>
<dbReference type="Gene3D" id="1.25.40.20">
    <property type="entry name" value="Ankyrin repeat-containing domain"/>
    <property type="match status" value="4"/>
</dbReference>
<dbReference type="AlphaFoldDB" id="A0A7I8VQM3"/>
<keyword evidence="1" id="KW-0677">Repeat</keyword>
<feature type="repeat" description="ANK" evidence="3">
    <location>
        <begin position="223"/>
        <end position="255"/>
    </location>
</feature>
<sequence length="706" mass="78607">MMEKYFNVDEVLGDSNNCPEYTPKLYTLLNLLSTYKEENYIEIQPILAYFSEKEINTPLPNGHTFVGILVTIPDERPLKIALERGGDPNQMPANENDVLPLLKAISLNHINHIELLLAYGANYSIIPNCLDNILNIAVTKNQVQLFRKLATNATAEVLQRQLSTAIINRSIEIIHLLVRLEADLNQVDDGLSPLVIAASKGDEDLCKMLIHLGAKLNRDSGSQQDAPLILAVKSSSYTAVKTLLKLGAEYNVTEGTTQVSCGPFHYHTVPVGNSSLHLAVLQNNEIIAKMLVEAGSNLNQRNYEGDTPLHLACKDREKGYEMVKLLIKLHAERHARTAAAGGDKAMRGGHEETCHCDNCNRYRLTRQCLQLNAKNCLECTPLMEAIQSKNVAVVDLLLCDGADPCVRCEAVTMTTTALHLAVKVQSIEVCQKLLKAGCSVDSYDKDGFTSLHLAASKGDLEIVKLLIRVGANLTNLTIKDENLLHLAVGSKSKELIHYILEHNLIDISAQNAFQWSPLMLAARIDTPWPTALLVKYGAPLNARDMNGETALLHAVYFGSEHNASILIAHGADMNIGDRGGCTPLYWCIFNGRIRTLQLLLLAGASLTMNEFLRYPCNVSTMRDERLKKWVERHLTCPSRLENLARLSIRKKISCYSQGKDIAPLINKLPLPSPLKRFLLFYVDYNNTIESNLCVKEEFDEEMDFLW</sequence>
<reference evidence="5 6" key="1">
    <citation type="submission" date="2020-08" db="EMBL/GenBank/DDBJ databases">
        <authorList>
            <person name="Hejnol A."/>
        </authorList>
    </citation>
    <scope>NUCLEOTIDE SEQUENCE [LARGE SCALE GENOMIC DNA]</scope>
</reference>
<proteinExistence type="predicted"/>
<dbReference type="PROSITE" id="PS50088">
    <property type="entry name" value="ANK_REPEAT"/>
    <property type="match status" value="8"/>
</dbReference>
<evidence type="ECO:0000313" key="6">
    <source>
        <dbReference type="Proteomes" id="UP000549394"/>
    </source>
</evidence>
<accession>A0A7I8VQM3</accession>
<feature type="repeat" description="ANK" evidence="3">
    <location>
        <begin position="304"/>
        <end position="338"/>
    </location>
</feature>
<dbReference type="Pfam" id="PF00023">
    <property type="entry name" value="Ank"/>
    <property type="match status" value="1"/>
</dbReference>
<dbReference type="InterPro" id="IPR001496">
    <property type="entry name" value="SOCS_box"/>
</dbReference>
<dbReference type="Pfam" id="PF12796">
    <property type="entry name" value="Ank_2"/>
    <property type="match status" value="4"/>
</dbReference>
<dbReference type="PANTHER" id="PTHR24171:SF9">
    <property type="entry name" value="ANKYRIN REPEAT DOMAIN-CONTAINING PROTEIN 39"/>
    <property type="match status" value="1"/>
</dbReference>
<evidence type="ECO:0000259" key="4">
    <source>
        <dbReference type="PROSITE" id="PS50225"/>
    </source>
</evidence>
<keyword evidence="6" id="KW-1185">Reference proteome</keyword>
<feature type="domain" description="SOCS box" evidence="4">
    <location>
        <begin position="640"/>
        <end position="681"/>
    </location>
</feature>